<dbReference type="HOGENOM" id="CLU_297869_0_0_6"/>
<evidence type="ECO:0000256" key="5">
    <source>
        <dbReference type="SAM" id="MobiDB-lite"/>
    </source>
</evidence>
<organism evidence="7 8">
    <name type="scientific">Ferrimonas balearica (strain DSM 9799 / CCM 4581 / KCTC 23876 / PAT)</name>
    <dbReference type="NCBI Taxonomy" id="550540"/>
    <lineage>
        <taxon>Bacteria</taxon>
        <taxon>Pseudomonadati</taxon>
        <taxon>Pseudomonadota</taxon>
        <taxon>Gammaproteobacteria</taxon>
        <taxon>Alteromonadales</taxon>
        <taxon>Ferrimonadaceae</taxon>
        <taxon>Ferrimonas</taxon>
    </lineage>
</organism>
<dbReference type="EMBL" id="CP002209">
    <property type="protein sequence ID" value="ADN77424.1"/>
    <property type="molecule type" value="Genomic_DNA"/>
</dbReference>
<proteinExistence type="predicted"/>
<evidence type="ECO:0000256" key="4">
    <source>
        <dbReference type="ARBA" id="ARBA00023136"/>
    </source>
</evidence>
<evidence type="ECO:0000256" key="1">
    <source>
        <dbReference type="ARBA" id="ARBA00004167"/>
    </source>
</evidence>
<dbReference type="InterPro" id="IPR045232">
    <property type="entry name" value="FAM234"/>
</dbReference>
<dbReference type="STRING" id="550540.Fbal_3225"/>
<comment type="subcellular location">
    <subcellularLocation>
        <location evidence="1">Membrane</location>
        <topology evidence="1">Single-pass membrane protein</topology>
    </subcellularLocation>
</comment>
<dbReference type="AlphaFoldDB" id="E1SVX3"/>
<dbReference type="PANTHER" id="PTHR21419">
    <property type="match status" value="1"/>
</dbReference>
<dbReference type="InterPro" id="IPR002372">
    <property type="entry name" value="PQQ_rpt_dom"/>
</dbReference>
<evidence type="ECO:0000313" key="7">
    <source>
        <dbReference type="EMBL" id="ADN77424.1"/>
    </source>
</evidence>
<dbReference type="eggNOG" id="COG1520">
    <property type="taxonomic scope" value="Bacteria"/>
</dbReference>
<keyword evidence="8" id="KW-1185">Reference proteome</keyword>
<dbReference type="InterPro" id="IPR028994">
    <property type="entry name" value="Integrin_alpha_N"/>
</dbReference>
<dbReference type="InterPro" id="IPR015943">
    <property type="entry name" value="WD40/YVTN_repeat-like_dom_sf"/>
</dbReference>
<dbReference type="Pfam" id="PF13360">
    <property type="entry name" value="PQQ_2"/>
    <property type="match status" value="1"/>
</dbReference>
<keyword evidence="3" id="KW-1133">Transmembrane helix</keyword>
<accession>E1SVX3</accession>
<gene>
    <name evidence="7" type="ordered locus">Fbal_3225</name>
</gene>
<sequence length="1037" mass="112083">MNQSVLLGLLLSAQVAAQPQLENQHQQPVRLQGEKINYGPSQWQARPLEAVDTSVSPLNASVPTEDAPTYQWGIHTMGTGIGASGTIVGDFNGDGHNEVWLGTGSGFGANTNLVKLQVTDGVNILQKLPFDGALSALTHVRLTESDTDLAVFAVNNTRLVVMNLQTEQVILEVLLPVVRGQVDTILYGNLFGDDASSLLVHFSEGSTFRYDLASGEKLAEYQLGLGPVVAGHFTATEQKELAFADGTLFRLDGDSATQLSGFPTELGPMLVVLDIDGDGLDDVVAAKDWYQLTAFRPASLSTLWLTEAELDIDKLVLLDVNEDGQLDVVYGDGQWGGIYALNAQTGESFWQVDNPEHGVSSILMADLTGDGKQEFAWGAGYSSTGSDHLFVYNPKTLTEVAKSEDWTPPMMGQIADLNGNGTLSLVFASHESNSAYDESVVGVYDFASGEPQWNNYDNSPYLHTWGGMGELMVVDLDGNGRKEIILGSNYLYDGRIHILDSSNGALKRSIATEGSRITALAYGDLHTDDTNTLLAADASGYLYELDPTQDVPFSSRKLDQSGIERLQIGRIGEQTRNHLFILNSVGKVSHFDPGTNLTTPLSHTETFIDIEIGHKGTEPVLWGLTTNGAISSIHQDGTTTVLAQVCDSYEDSVGLSRIGHSQLVYACRSHFGAVSIADGEILWQQTSHNMQFATTHQQVGDESWFLTQGESLRLYQMGAPLPDITLDSKNLQTHGITTLEDSLAPAIGEVDHFIVEQGPTKGIITFTDRQQGTFRYQPYGQELGNDSITFSAVVGRHTLPSAQLNIELVNTPPVADDLTITSHWRDTLSLALPGSDADDEPLVFELITQPQVGTLTFTDPATGNLTYTPDGNTLNPVSLQYQVHDQFDTSAAGLVQITLSNNAPEGKDSHYDSYYQTPVNGRLIGSDPDQDPIQFKLVSSPEIGTVTLDPDTGLFLYQPSGNDSYQTAFTFVVEDRHNASEPHTVTLTITGEANTDEGSSGDQDNESGSGGDSSGGSLGLAWLMMLAMLLRRRVTLK</sequence>
<dbReference type="GO" id="GO:0016020">
    <property type="term" value="C:membrane"/>
    <property type="evidence" value="ECO:0007669"/>
    <property type="project" value="UniProtKB-SubCell"/>
</dbReference>
<keyword evidence="2" id="KW-0812">Transmembrane</keyword>
<evidence type="ECO:0000313" key="8">
    <source>
        <dbReference type="Proteomes" id="UP000006683"/>
    </source>
</evidence>
<evidence type="ECO:0000256" key="2">
    <source>
        <dbReference type="ARBA" id="ARBA00022692"/>
    </source>
</evidence>
<evidence type="ECO:0000256" key="3">
    <source>
        <dbReference type="ARBA" id="ARBA00022989"/>
    </source>
</evidence>
<dbReference type="KEGG" id="fbl:Fbal_3225"/>
<name>E1SVX3_FERBD</name>
<keyword evidence="4" id="KW-0472">Membrane</keyword>
<dbReference type="Proteomes" id="UP000006683">
    <property type="component" value="Chromosome"/>
</dbReference>
<dbReference type="Gene3D" id="2.130.10.10">
    <property type="entry name" value="YVTN repeat-like/Quinoprotein amine dehydrogenase"/>
    <property type="match status" value="1"/>
</dbReference>
<feature type="domain" description="Pyrrolo-quinoline quinone repeat" evidence="6">
    <location>
        <begin position="336"/>
        <end position="517"/>
    </location>
</feature>
<dbReference type="Pfam" id="PF17963">
    <property type="entry name" value="Big_9"/>
    <property type="match status" value="2"/>
</dbReference>
<feature type="region of interest" description="Disordered" evidence="5">
    <location>
        <begin position="990"/>
        <end position="1014"/>
    </location>
</feature>
<protein>
    <submittedName>
        <fullName evidence="7">Pyrrolo-quinoline quinone</fullName>
    </submittedName>
</protein>
<dbReference type="GeneID" id="67183440"/>
<dbReference type="SUPFAM" id="SSF50978">
    <property type="entry name" value="WD40 repeat-like"/>
    <property type="match status" value="1"/>
</dbReference>
<evidence type="ECO:0000259" key="6">
    <source>
        <dbReference type="Pfam" id="PF13360"/>
    </source>
</evidence>
<dbReference type="OrthoDB" id="6285949at2"/>
<dbReference type="InterPro" id="IPR036322">
    <property type="entry name" value="WD40_repeat_dom_sf"/>
</dbReference>
<dbReference type="RefSeq" id="WP_013346730.1">
    <property type="nucleotide sequence ID" value="NC_014541.1"/>
</dbReference>
<dbReference type="SUPFAM" id="SSF69318">
    <property type="entry name" value="Integrin alpha N-terminal domain"/>
    <property type="match status" value="1"/>
</dbReference>
<dbReference type="PANTHER" id="PTHR21419:SF30">
    <property type="entry name" value="IG-LIKE DOMAIN-CONTAINING PROTEIN"/>
    <property type="match status" value="1"/>
</dbReference>
<dbReference type="CDD" id="cd11304">
    <property type="entry name" value="Cadherin_repeat"/>
    <property type="match status" value="1"/>
</dbReference>
<reference evidence="7 8" key="1">
    <citation type="journal article" date="2010" name="Stand. Genomic Sci.">
        <title>Complete genome sequence of Ferrimonas balearica type strain (PAT).</title>
        <authorList>
            <person name="Nolan M."/>
            <person name="Sikorski J."/>
            <person name="Davenport K."/>
            <person name="Lucas S."/>
            <person name="Glavina Del Rio T."/>
            <person name="Tice H."/>
            <person name="Cheng J."/>
            <person name="Goodwin L."/>
            <person name="Pitluck S."/>
            <person name="Liolios K."/>
            <person name="Ivanova N."/>
            <person name="Mavromatis K."/>
            <person name="Ovchinnikova G."/>
            <person name="Pati A."/>
            <person name="Chen A."/>
            <person name="Palaniappan K."/>
            <person name="Land M."/>
            <person name="Hauser L."/>
            <person name="Chang Y."/>
            <person name="Jeffries C."/>
            <person name="Tapia R."/>
            <person name="Brettin T."/>
            <person name="Detter J."/>
            <person name="Han C."/>
            <person name="Yasawong M."/>
            <person name="Rohde M."/>
            <person name="Tindall B."/>
            <person name="Goker M."/>
            <person name="Woyke T."/>
            <person name="Bristow J."/>
            <person name="Eisen J."/>
            <person name="Markowitz V."/>
            <person name="Hugenholtz P."/>
            <person name="Kyrpides N."/>
            <person name="Klenk H."/>
            <person name="Lapidus A."/>
        </authorList>
    </citation>
    <scope>NUCLEOTIDE SEQUENCE [LARGE SCALE GENOMIC DNA]</scope>
    <source>
        <strain evidence="8">DSM 9799 / CCM 4581 / KCTC 23876 / PAT</strain>
    </source>
</reference>